<dbReference type="GO" id="GO:0003677">
    <property type="term" value="F:DNA binding"/>
    <property type="evidence" value="ECO:0007669"/>
    <property type="project" value="UniProtKB-KW"/>
</dbReference>
<dbReference type="STRING" id="1190415.SAMN05216593_12917"/>
<accession>A0A1M7QIR6</accession>
<dbReference type="SUPFAM" id="SSF46785">
    <property type="entry name" value="Winged helix' DNA-binding domain"/>
    <property type="match status" value="1"/>
</dbReference>
<evidence type="ECO:0000313" key="5">
    <source>
        <dbReference type="EMBL" id="SHN30991.1"/>
    </source>
</evidence>
<organism evidence="5 6">
    <name type="scientific">Pseudomonas asturiensis</name>
    <dbReference type="NCBI Taxonomy" id="1190415"/>
    <lineage>
        <taxon>Bacteria</taxon>
        <taxon>Pseudomonadati</taxon>
        <taxon>Pseudomonadota</taxon>
        <taxon>Gammaproteobacteria</taxon>
        <taxon>Pseudomonadales</taxon>
        <taxon>Pseudomonadaceae</taxon>
        <taxon>Pseudomonas</taxon>
    </lineage>
</organism>
<dbReference type="GO" id="GO:0003700">
    <property type="term" value="F:DNA-binding transcription factor activity"/>
    <property type="evidence" value="ECO:0007669"/>
    <property type="project" value="InterPro"/>
</dbReference>
<dbReference type="AlphaFoldDB" id="A0A1M7QIR6"/>
<dbReference type="Gene3D" id="1.10.10.10">
    <property type="entry name" value="Winged helix-like DNA-binding domain superfamily/Winged helix DNA-binding domain"/>
    <property type="match status" value="1"/>
</dbReference>
<keyword evidence="1" id="KW-0805">Transcription regulation</keyword>
<dbReference type="SMART" id="SM00345">
    <property type="entry name" value="HTH_GNTR"/>
    <property type="match status" value="1"/>
</dbReference>
<proteinExistence type="predicted"/>
<evidence type="ECO:0000313" key="6">
    <source>
        <dbReference type="Proteomes" id="UP000183983"/>
    </source>
</evidence>
<keyword evidence="3" id="KW-0804">Transcription</keyword>
<dbReference type="InterPro" id="IPR036388">
    <property type="entry name" value="WH-like_DNA-bd_sf"/>
</dbReference>
<feature type="domain" description="HTH gntR-type" evidence="4">
    <location>
        <begin position="11"/>
        <end position="78"/>
    </location>
</feature>
<gene>
    <name evidence="5" type="ORF">SAMN05216593_12917</name>
</gene>
<dbReference type="SUPFAM" id="SSF48008">
    <property type="entry name" value="GntR ligand-binding domain-like"/>
    <property type="match status" value="1"/>
</dbReference>
<dbReference type="Pfam" id="PF00392">
    <property type="entry name" value="GntR"/>
    <property type="match status" value="1"/>
</dbReference>
<keyword evidence="2" id="KW-0238">DNA-binding</keyword>
<dbReference type="InterPro" id="IPR011711">
    <property type="entry name" value="GntR_C"/>
</dbReference>
<dbReference type="PANTHER" id="PTHR43537:SF45">
    <property type="entry name" value="GNTR FAMILY REGULATORY PROTEIN"/>
    <property type="match status" value="1"/>
</dbReference>
<sequence>MKAVTTPHSTNALAEEVYRRLKQEIFDFYLLPYDRFTENQLADRYQVSRTPVRDALYRLQREGYLEVEFRRGWSVKPLDFTQIDQLYDLRIVLECAAVERICASAEVHPELNVLRGHWLVDKAQWHTDMQVVADLDEQFHTQLVAASGNDEMARVHHDVTERIRIVRRLDFFKSARIEHTYLEHAAILNALHARKRDEALLLLRSHVEISKLEVRKLTISMLSDARRQHKA</sequence>
<dbReference type="InterPro" id="IPR008920">
    <property type="entry name" value="TF_FadR/GntR_C"/>
</dbReference>
<dbReference type="PROSITE" id="PS50949">
    <property type="entry name" value="HTH_GNTR"/>
    <property type="match status" value="1"/>
</dbReference>
<dbReference type="Pfam" id="PF07729">
    <property type="entry name" value="FCD"/>
    <property type="match status" value="1"/>
</dbReference>
<evidence type="ECO:0000256" key="3">
    <source>
        <dbReference type="ARBA" id="ARBA00023163"/>
    </source>
</evidence>
<dbReference type="CDD" id="cd07377">
    <property type="entry name" value="WHTH_GntR"/>
    <property type="match status" value="1"/>
</dbReference>
<dbReference type="InterPro" id="IPR000524">
    <property type="entry name" value="Tscrpt_reg_HTH_GntR"/>
</dbReference>
<dbReference type="RefSeq" id="WP_425439416.1">
    <property type="nucleotide sequence ID" value="NZ_FRDA01000029.1"/>
</dbReference>
<dbReference type="EMBL" id="FRDA01000029">
    <property type="protein sequence ID" value="SHN30991.1"/>
    <property type="molecule type" value="Genomic_DNA"/>
</dbReference>
<name>A0A1M7QIR6_9PSED</name>
<dbReference type="PRINTS" id="PR00035">
    <property type="entry name" value="HTHGNTR"/>
</dbReference>
<evidence type="ECO:0000256" key="1">
    <source>
        <dbReference type="ARBA" id="ARBA00023015"/>
    </source>
</evidence>
<protein>
    <submittedName>
        <fullName evidence="5">Transcriptional regulator, GntR family</fullName>
    </submittedName>
</protein>
<dbReference type="InterPro" id="IPR036390">
    <property type="entry name" value="WH_DNA-bd_sf"/>
</dbReference>
<dbReference type="SMART" id="SM00895">
    <property type="entry name" value="FCD"/>
    <property type="match status" value="1"/>
</dbReference>
<dbReference type="Gene3D" id="1.20.120.530">
    <property type="entry name" value="GntR ligand-binding domain-like"/>
    <property type="match status" value="1"/>
</dbReference>
<reference evidence="5 6" key="1">
    <citation type="submission" date="2016-11" db="EMBL/GenBank/DDBJ databases">
        <authorList>
            <person name="Jaros S."/>
            <person name="Januszkiewicz K."/>
            <person name="Wedrychowicz H."/>
        </authorList>
    </citation>
    <scope>NUCLEOTIDE SEQUENCE [LARGE SCALE GENOMIC DNA]</scope>
    <source>
        <strain evidence="5 6">LMG 26898</strain>
    </source>
</reference>
<evidence type="ECO:0000259" key="4">
    <source>
        <dbReference type="PROSITE" id="PS50949"/>
    </source>
</evidence>
<dbReference type="PANTHER" id="PTHR43537">
    <property type="entry name" value="TRANSCRIPTIONAL REGULATOR, GNTR FAMILY"/>
    <property type="match status" value="1"/>
</dbReference>
<evidence type="ECO:0000256" key="2">
    <source>
        <dbReference type="ARBA" id="ARBA00023125"/>
    </source>
</evidence>
<dbReference type="Proteomes" id="UP000183983">
    <property type="component" value="Unassembled WGS sequence"/>
</dbReference>